<reference evidence="3 4" key="1">
    <citation type="submission" date="2024-04" db="EMBL/GenBank/DDBJ databases">
        <title>Isolation of an actinomycete strain from pig manure.</title>
        <authorList>
            <person name="Gong T."/>
            <person name="Yu Z."/>
            <person name="An M."/>
            <person name="Wei C."/>
            <person name="Yang W."/>
            <person name="Liu L."/>
        </authorList>
    </citation>
    <scope>NUCLEOTIDE SEQUENCE [LARGE SCALE GENOMIC DNA]</scope>
    <source>
        <strain evidence="3 4">ZF39</strain>
    </source>
</reference>
<name>A0ABZ3FVF8_9ACTN</name>
<accession>A0ABZ3FVF8</accession>
<dbReference type="Proteomes" id="UP001442841">
    <property type="component" value="Chromosome"/>
</dbReference>
<evidence type="ECO:0000259" key="2">
    <source>
        <dbReference type="Pfam" id="PF01551"/>
    </source>
</evidence>
<dbReference type="CDD" id="cd12797">
    <property type="entry name" value="M23_peptidase"/>
    <property type="match status" value="1"/>
</dbReference>
<feature type="compositionally biased region" description="Basic and acidic residues" evidence="1">
    <location>
        <begin position="185"/>
        <end position="203"/>
    </location>
</feature>
<sequence length="382" mass="39286">MSQRLFGKAKARRALGVDNTADALAVNSETIDDDLTIKGLVAHGLAALAISALGLAVAGSVALTASAQAVEVTQTSTAVQGSADQSQAVPDEQSKRIAEEQAAANEQRNAEEQAATEGQLDAFGRTAASTSRNAVRNEIDRAVADQQAKQRGATLTETGEKAIETSGAALTDARSTNLQNTAAATKREQARLAEEKRKAEEALARQAAEAQAGTLQGQVPDAAPAPAPAPEQGPIGDTSAVGVSGSAATPLPPGRYRVGARWGAVGSWSRYHTGQDLGAAIGTPIRAAADGVVVSPNAGGWAGVHVIIRHANGYTLYAHMSGATVRPGQTVTAGQTIGAVGMTGRTFGPHLHFEYYPVGASTSNPYSSSDPYRWLLSMGVRM</sequence>
<feature type="compositionally biased region" description="Polar residues" evidence="1">
    <location>
        <begin position="78"/>
        <end position="88"/>
    </location>
</feature>
<dbReference type="SUPFAM" id="SSF51261">
    <property type="entry name" value="Duplicated hybrid motif"/>
    <property type="match status" value="1"/>
</dbReference>
<feature type="region of interest" description="Disordered" evidence="1">
    <location>
        <begin position="78"/>
        <end position="247"/>
    </location>
</feature>
<dbReference type="RefSeq" id="WP_425310192.1">
    <property type="nucleotide sequence ID" value="NZ_CP154795.1"/>
</dbReference>
<proteinExistence type="predicted"/>
<dbReference type="Gene3D" id="2.70.70.10">
    <property type="entry name" value="Glucose Permease (Domain IIA)"/>
    <property type="match status" value="1"/>
</dbReference>
<dbReference type="InterPro" id="IPR011055">
    <property type="entry name" value="Dup_hybrid_motif"/>
</dbReference>
<dbReference type="PANTHER" id="PTHR21666">
    <property type="entry name" value="PEPTIDASE-RELATED"/>
    <property type="match status" value="1"/>
</dbReference>
<evidence type="ECO:0000313" key="3">
    <source>
        <dbReference type="EMBL" id="XAN08763.1"/>
    </source>
</evidence>
<evidence type="ECO:0000313" key="4">
    <source>
        <dbReference type="Proteomes" id="UP001442841"/>
    </source>
</evidence>
<feature type="compositionally biased region" description="Polar residues" evidence="1">
    <location>
        <begin position="147"/>
        <end position="157"/>
    </location>
</feature>
<keyword evidence="4" id="KW-1185">Reference proteome</keyword>
<evidence type="ECO:0000256" key="1">
    <source>
        <dbReference type="SAM" id="MobiDB-lite"/>
    </source>
</evidence>
<organism evidence="3 4">
    <name type="scientific">Ammonicoccus fulvus</name>
    <dbReference type="NCBI Taxonomy" id="3138240"/>
    <lineage>
        <taxon>Bacteria</taxon>
        <taxon>Bacillati</taxon>
        <taxon>Actinomycetota</taxon>
        <taxon>Actinomycetes</taxon>
        <taxon>Propionibacteriales</taxon>
        <taxon>Propionibacteriaceae</taxon>
        <taxon>Ammonicoccus</taxon>
    </lineage>
</organism>
<feature type="compositionally biased region" description="Low complexity" evidence="1">
    <location>
        <begin position="100"/>
        <end position="115"/>
    </location>
</feature>
<protein>
    <submittedName>
        <fullName evidence="3">Peptidoglycan DD-metalloendopeptidase family protein</fullName>
    </submittedName>
</protein>
<dbReference type="InterPro" id="IPR050570">
    <property type="entry name" value="Cell_wall_metabolism_enzyme"/>
</dbReference>
<feature type="domain" description="M23ase beta-sheet core" evidence="2">
    <location>
        <begin position="271"/>
        <end position="359"/>
    </location>
</feature>
<feature type="compositionally biased region" description="Polar residues" evidence="1">
    <location>
        <begin position="173"/>
        <end position="183"/>
    </location>
</feature>
<dbReference type="InterPro" id="IPR016047">
    <property type="entry name" value="M23ase_b-sheet_dom"/>
</dbReference>
<dbReference type="PANTHER" id="PTHR21666:SF270">
    <property type="entry name" value="MUREIN HYDROLASE ACTIVATOR ENVC"/>
    <property type="match status" value="1"/>
</dbReference>
<dbReference type="Pfam" id="PF01551">
    <property type="entry name" value="Peptidase_M23"/>
    <property type="match status" value="1"/>
</dbReference>
<gene>
    <name evidence="3" type="ORF">AADG42_16105</name>
</gene>
<dbReference type="EMBL" id="CP154795">
    <property type="protein sequence ID" value="XAN08763.1"/>
    <property type="molecule type" value="Genomic_DNA"/>
</dbReference>